<feature type="non-terminal residue" evidence="1">
    <location>
        <position position="1"/>
    </location>
</feature>
<name>A0A6A5WY54_9PLEO</name>
<reference evidence="1" key="1">
    <citation type="journal article" date="2020" name="Stud. Mycol.">
        <title>101 Dothideomycetes genomes: a test case for predicting lifestyles and emergence of pathogens.</title>
        <authorList>
            <person name="Haridas S."/>
            <person name="Albert R."/>
            <person name="Binder M."/>
            <person name="Bloem J."/>
            <person name="Labutti K."/>
            <person name="Salamov A."/>
            <person name="Andreopoulos B."/>
            <person name="Baker S."/>
            <person name="Barry K."/>
            <person name="Bills G."/>
            <person name="Bluhm B."/>
            <person name="Cannon C."/>
            <person name="Castanera R."/>
            <person name="Culley D."/>
            <person name="Daum C."/>
            <person name="Ezra D."/>
            <person name="Gonzalez J."/>
            <person name="Henrissat B."/>
            <person name="Kuo A."/>
            <person name="Liang C."/>
            <person name="Lipzen A."/>
            <person name="Lutzoni F."/>
            <person name="Magnuson J."/>
            <person name="Mondo S."/>
            <person name="Nolan M."/>
            <person name="Ohm R."/>
            <person name="Pangilinan J."/>
            <person name="Park H.-J."/>
            <person name="Ramirez L."/>
            <person name="Alfaro M."/>
            <person name="Sun H."/>
            <person name="Tritt A."/>
            <person name="Yoshinaga Y."/>
            <person name="Zwiers L.-H."/>
            <person name="Turgeon B."/>
            <person name="Goodwin S."/>
            <person name="Spatafora J."/>
            <person name="Crous P."/>
            <person name="Grigoriev I."/>
        </authorList>
    </citation>
    <scope>NUCLEOTIDE SEQUENCE</scope>
    <source>
        <strain evidence="1">CBS 123094</strain>
    </source>
</reference>
<keyword evidence="2" id="KW-1185">Reference proteome</keyword>
<accession>A0A6A5WY54</accession>
<gene>
    <name evidence="1" type="ORF">P154DRAFT_418164</name>
</gene>
<dbReference type="AlphaFoldDB" id="A0A6A5WY54"/>
<dbReference type="OrthoDB" id="3752548at2759"/>
<evidence type="ECO:0000313" key="2">
    <source>
        <dbReference type="Proteomes" id="UP000799779"/>
    </source>
</evidence>
<dbReference type="Proteomes" id="UP000799779">
    <property type="component" value="Unassembled WGS sequence"/>
</dbReference>
<evidence type="ECO:0000313" key="1">
    <source>
        <dbReference type="EMBL" id="KAF2006537.1"/>
    </source>
</evidence>
<proteinExistence type="predicted"/>
<protein>
    <submittedName>
        <fullName evidence="1">Uncharacterized protein</fullName>
    </submittedName>
</protein>
<dbReference type="EMBL" id="ML977559">
    <property type="protein sequence ID" value="KAF2006537.1"/>
    <property type="molecule type" value="Genomic_DNA"/>
</dbReference>
<sequence length="60" mass="6924">VQAGTDRLGFLPLAEWDEYNSYEEEIPSRLHYSIEWKVAVNNRVIAKDTEQDIVLAPAVY</sequence>
<organism evidence="1 2">
    <name type="scientific">Amniculicola lignicola CBS 123094</name>
    <dbReference type="NCBI Taxonomy" id="1392246"/>
    <lineage>
        <taxon>Eukaryota</taxon>
        <taxon>Fungi</taxon>
        <taxon>Dikarya</taxon>
        <taxon>Ascomycota</taxon>
        <taxon>Pezizomycotina</taxon>
        <taxon>Dothideomycetes</taxon>
        <taxon>Pleosporomycetidae</taxon>
        <taxon>Pleosporales</taxon>
        <taxon>Amniculicolaceae</taxon>
        <taxon>Amniculicola</taxon>
    </lineage>
</organism>
<feature type="non-terminal residue" evidence="1">
    <location>
        <position position="60"/>
    </location>
</feature>